<evidence type="ECO:0000256" key="3">
    <source>
        <dbReference type="ARBA" id="ARBA00022448"/>
    </source>
</evidence>
<keyword evidence="4 5" id="KW-0732">Signal</keyword>
<proteinExistence type="inferred from homology"/>
<dbReference type="Proteomes" id="UP000616547">
    <property type="component" value="Unassembled WGS sequence"/>
</dbReference>
<dbReference type="EMBL" id="BOCI01000389">
    <property type="protein sequence ID" value="GHW01681.1"/>
    <property type="molecule type" value="Genomic_DNA"/>
</dbReference>
<sequence>MGKKIPLATALAAGLLLSACGKSSTSSTAKTTLNLMESDTIATFDQSASTTVPIWDVLNQMDDGLFRSDKNNNPVPALAKKTVKSNGGKRYTFYLKTAKWSNGDDVTAQDFVTAWRRGVAPTALSGYSYIYQGIKNATAIQNGKKKAETLGVKAAGKHKLVVDLEYPIPTFTKKLTMTSFLPQDTKLVKKYGKKYGTSMKTFASNGAFKLGSWRAGSNTWTLVKNPNYYAKSEVKLTKIKYQVVKEANTAHQLFQQGSLDDALISGTTAQGLQNDKHLKQVDRSGNYFIRTNQAKGRALSNDKLRQALYLVINRKQLAEKVMANGSKPSYTYSSPGAAKYPGTNKDFATVAKPKETYNVAKAKKLWKEGLKELGKSSVTLTLVGYDTSTDKNQAEFLQSQIESKLSGVKVDVKSLPFLSAYNLAVKGDFDLQLSYWLNDYADPMSELETQELDNSHNFGKYTSKNFNKQLSLAKSKNATSQKAYFKNLLNAQKQLSKDNPVIPLCTEVEDHLVSSNLRGVLWNTTGTADYTRAYFK</sequence>
<accession>A0ABQ3W559</accession>
<comment type="caution">
    <text evidence="7">The sequence shown here is derived from an EMBL/GenBank/DDBJ whole genome shotgun (WGS) entry which is preliminary data.</text>
</comment>
<evidence type="ECO:0000256" key="5">
    <source>
        <dbReference type="SAM" id="SignalP"/>
    </source>
</evidence>
<evidence type="ECO:0000256" key="2">
    <source>
        <dbReference type="ARBA" id="ARBA00005695"/>
    </source>
</evidence>
<evidence type="ECO:0000313" key="7">
    <source>
        <dbReference type="EMBL" id="GHW01681.1"/>
    </source>
</evidence>
<feature type="chain" id="PRO_5045715965" evidence="5">
    <location>
        <begin position="30"/>
        <end position="536"/>
    </location>
</feature>
<evidence type="ECO:0000256" key="4">
    <source>
        <dbReference type="ARBA" id="ARBA00022729"/>
    </source>
</evidence>
<reference evidence="8" key="1">
    <citation type="submission" date="2021-01" db="EMBL/GenBank/DDBJ databases">
        <title>Draft genome sequence of Nasalis larvatus strain YZ03.</title>
        <authorList>
            <person name="Suzuki-Hashido N."/>
            <person name="Tsuchida S."/>
            <person name="Hayakawa T."/>
        </authorList>
    </citation>
    <scope>NUCLEOTIDE SEQUENCE [LARGE SCALE GENOMIC DNA]</scope>
    <source>
        <strain evidence="8">YZ03</strain>
    </source>
</reference>
<dbReference type="CDD" id="cd08504">
    <property type="entry name" value="PBP2_OppA"/>
    <property type="match status" value="1"/>
</dbReference>
<keyword evidence="8" id="KW-1185">Reference proteome</keyword>
<dbReference type="Gene3D" id="3.40.190.10">
    <property type="entry name" value="Periplasmic binding protein-like II"/>
    <property type="match status" value="1"/>
</dbReference>
<feature type="domain" description="Solute-binding protein family 5" evidence="6">
    <location>
        <begin position="73"/>
        <end position="449"/>
    </location>
</feature>
<dbReference type="Gene3D" id="3.90.76.10">
    <property type="entry name" value="Dipeptide-binding Protein, Domain 1"/>
    <property type="match status" value="1"/>
</dbReference>
<dbReference type="PANTHER" id="PTHR30290:SF10">
    <property type="entry name" value="PERIPLASMIC OLIGOPEPTIDE-BINDING PROTEIN-RELATED"/>
    <property type="match status" value="1"/>
</dbReference>
<dbReference type="Pfam" id="PF00496">
    <property type="entry name" value="SBP_bac_5"/>
    <property type="match status" value="1"/>
</dbReference>
<dbReference type="InterPro" id="IPR030678">
    <property type="entry name" value="Peptide/Ni-bd"/>
</dbReference>
<dbReference type="InterPro" id="IPR039424">
    <property type="entry name" value="SBP_5"/>
</dbReference>
<evidence type="ECO:0000259" key="6">
    <source>
        <dbReference type="Pfam" id="PF00496"/>
    </source>
</evidence>
<dbReference type="PIRSF" id="PIRSF002741">
    <property type="entry name" value="MppA"/>
    <property type="match status" value="1"/>
</dbReference>
<comment type="similarity">
    <text evidence="2">Belongs to the bacterial solute-binding protein 5 family.</text>
</comment>
<dbReference type="PROSITE" id="PS51257">
    <property type="entry name" value="PROKAR_LIPOPROTEIN"/>
    <property type="match status" value="1"/>
</dbReference>
<evidence type="ECO:0000313" key="8">
    <source>
        <dbReference type="Proteomes" id="UP000616547"/>
    </source>
</evidence>
<dbReference type="Gene3D" id="3.10.105.10">
    <property type="entry name" value="Dipeptide-binding Protein, Domain 3"/>
    <property type="match status" value="1"/>
</dbReference>
<protein>
    <submittedName>
        <fullName evidence="7">Peptide ABC transporter substrate-binding protein</fullName>
    </submittedName>
</protein>
<name>A0ABQ3W559_9LACO</name>
<organism evidence="7 8">
    <name type="scientific">Lactobacillus nasalidis</name>
    <dbReference type="NCBI Taxonomy" id="2797258"/>
    <lineage>
        <taxon>Bacteria</taxon>
        <taxon>Bacillati</taxon>
        <taxon>Bacillota</taxon>
        <taxon>Bacilli</taxon>
        <taxon>Lactobacillales</taxon>
        <taxon>Lactobacillaceae</taxon>
        <taxon>Lactobacillus</taxon>
    </lineage>
</organism>
<dbReference type="SUPFAM" id="SSF53850">
    <property type="entry name" value="Periplasmic binding protein-like II"/>
    <property type="match status" value="1"/>
</dbReference>
<dbReference type="RefSeq" id="WP_201331289.1">
    <property type="nucleotide sequence ID" value="NZ_BOCG01000111.1"/>
</dbReference>
<dbReference type="InterPro" id="IPR000914">
    <property type="entry name" value="SBP_5_dom"/>
</dbReference>
<dbReference type="PANTHER" id="PTHR30290">
    <property type="entry name" value="PERIPLASMIC BINDING COMPONENT OF ABC TRANSPORTER"/>
    <property type="match status" value="1"/>
</dbReference>
<evidence type="ECO:0000256" key="1">
    <source>
        <dbReference type="ARBA" id="ARBA00004196"/>
    </source>
</evidence>
<feature type="signal peptide" evidence="5">
    <location>
        <begin position="1"/>
        <end position="29"/>
    </location>
</feature>
<comment type="subcellular location">
    <subcellularLocation>
        <location evidence="1">Cell envelope</location>
    </subcellularLocation>
</comment>
<gene>
    <name evidence="7" type="primary">oppA_14</name>
    <name evidence="7" type="ORF">lacNasYZ03_13680</name>
</gene>
<keyword evidence="3" id="KW-0813">Transport</keyword>